<dbReference type="RefSeq" id="WP_012509590.1">
    <property type="nucleotide sequence ID" value="NC_011061.1"/>
</dbReference>
<dbReference type="Gene3D" id="3.90.220.20">
    <property type="entry name" value="DNA methylase specificity domains"/>
    <property type="match status" value="2"/>
</dbReference>
<organism evidence="5 6">
    <name type="scientific">Prosthecochloris aestuarii (strain DSM 271 / SK 413)</name>
    <dbReference type="NCBI Taxonomy" id="290512"/>
    <lineage>
        <taxon>Bacteria</taxon>
        <taxon>Pseudomonadati</taxon>
        <taxon>Chlorobiota</taxon>
        <taxon>Chlorobiia</taxon>
        <taxon>Chlorobiales</taxon>
        <taxon>Chlorobiaceae</taxon>
        <taxon>Prosthecochloris</taxon>
    </lineage>
</organism>
<dbReference type="SUPFAM" id="SSF116734">
    <property type="entry name" value="DNA methylase specificity domain"/>
    <property type="match status" value="2"/>
</dbReference>
<reference evidence="5" key="1">
    <citation type="submission" date="2008-06" db="EMBL/GenBank/DDBJ databases">
        <title>Complete sequence of plasmid of Prosthecochloris aestuarii DSM 271.</title>
        <authorList>
            <consortium name="US DOE Joint Genome Institute"/>
            <person name="Lucas S."/>
            <person name="Copeland A."/>
            <person name="Lapidus A."/>
            <person name="Glavina del Rio T."/>
            <person name="Dalin E."/>
            <person name="Tice H."/>
            <person name="Bruce D."/>
            <person name="Goodwin L."/>
            <person name="Pitluck S."/>
            <person name="Schmutz J."/>
            <person name="Larimer F."/>
            <person name="Land M."/>
            <person name="Hauser L."/>
            <person name="Kyrpides N."/>
            <person name="Anderson I."/>
            <person name="Liu Z."/>
            <person name="Li T."/>
            <person name="Zhao F."/>
            <person name="Overmann J."/>
            <person name="Bryant D.A."/>
            <person name="Richardson P."/>
        </authorList>
    </citation>
    <scope>NUCLEOTIDE SEQUENCE [LARGE SCALE GENOMIC DNA]</scope>
    <source>
        <strain evidence="5">DSM 271</strain>
        <plasmid evidence="5">pPAES01</plasmid>
    </source>
</reference>
<feature type="domain" description="Type I restriction modification DNA specificity" evidence="4">
    <location>
        <begin position="250"/>
        <end position="398"/>
    </location>
</feature>
<name>B4S9Q8_PROA2</name>
<dbReference type="Pfam" id="PF01420">
    <property type="entry name" value="Methylase_S"/>
    <property type="match status" value="2"/>
</dbReference>
<evidence type="ECO:0000313" key="6">
    <source>
        <dbReference type="Proteomes" id="UP000002725"/>
    </source>
</evidence>
<keyword evidence="5" id="KW-0614">Plasmid</keyword>
<dbReference type="InterPro" id="IPR044946">
    <property type="entry name" value="Restrct_endonuc_typeI_TRD_sf"/>
</dbReference>
<keyword evidence="2" id="KW-0680">Restriction system</keyword>
<evidence type="ECO:0000256" key="2">
    <source>
        <dbReference type="ARBA" id="ARBA00022747"/>
    </source>
</evidence>
<dbReference type="InterPro" id="IPR052021">
    <property type="entry name" value="Type-I_RS_S_subunit"/>
</dbReference>
<dbReference type="Gene3D" id="1.10.287.1120">
    <property type="entry name" value="Bipartite methylase S protein"/>
    <property type="match status" value="1"/>
</dbReference>
<evidence type="ECO:0000256" key="3">
    <source>
        <dbReference type="ARBA" id="ARBA00023125"/>
    </source>
</evidence>
<sequence length="417" mass="46087">MSNTIKKDKQALVPRLRFSEFRAAGEWGVACLGDLGEFAGGGTPSKTISEYWDGNIPWISSSDVSDESITDVSISRFITNEAIKCSATKLIPSGSILLVSRVGVGKLAIIDSPVCTSQDFTNFTPSKDNALFLGYYLKSNGHALENLCQGMAIKGFTKNDVSKIVLALPDLTEQQKIADCLFSLNALIAAHAEKIEALKTHKKGLMQQLFPREGETVPRLRFPEFRDAGEWESAFGDNVFDQVSNKEHNSDLPVLAITQEHGAIPRDMIDYHVSVTDKSIEGYKVVDVGDFIISLRSFQGGIEYSRFKGICSPAYVILRLRKGYSAGYFRQYLKTDRFISQLTKNLEGLRDGKMISYKQFSELSLPIPSQNEQQKIADCLSSLDALIAAHAEKLDALKTHKKGLMQQLFPRPEAVGA</sequence>
<gene>
    <name evidence="5" type="ordered locus">Paes_2397</name>
</gene>
<geneLocation type="plasmid" evidence="5 6">
    <name>pPAES01</name>
</geneLocation>
<dbReference type="Proteomes" id="UP000002725">
    <property type="component" value="Plasmid pPAES01"/>
</dbReference>
<feature type="domain" description="Type I restriction modification DNA specificity" evidence="4">
    <location>
        <begin position="26"/>
        <end position="199"/>
    </location>
</feature>
<comment type="similarity">
    <text evidence="1">Belongs to the type-I restriction system S methylase family.</text>
</comment>
<evidence type="ECO:0000259" key="4">
    <source>
        <dbReference type="Pfam" id="PF01420"/>
    </source>
</evidence>
<dbReference type="AlphaFoldDB" id="B4S9Q8"/>
<dbReference type="PANTHER" id="PTHR30408">
    <property type="entry name" value="TYPE-1 RESTRICTION ENZYME ECOKI SPECIFICITY PROTEIN"/>
    <property type="match status" value="1"/>
</dbReference>
<dbReference type="KEGG" id="paa:Paes_2397"/>
<keyword evidence="6" id="KW-1185">Reference proteome</keyword>
<evidence type="ECO:0000313" key="5">
    <source>
        <dbReference type="EMBL" id="ACF47385.1"/>
    </source>
</evidence>
<evidence type="ECO:0000256" key="1">
    <source>
        <dbReference type="ARBA" id="ARBA00010923"/>
    </source>
</evidence>
<dbReference type="GO" id="GO:0003677">
    <property type="term" value="F:DNA binding"/>
    <property type="evidence" value="ECO:0007669"/>
    <property type="project" value="UniProtKB-KW"/>
</dbReference>
<dbReference type="InterPro" id="IPR000055">
    <property type="entry name" value="Restrct_endonuc_typeI_TRD"/>
</dbReference>
<dbReference type="HOGENOM" id="CLU_021095_0_3_10"/>
<dbReference type="CDD" id="cd17513">
    <property type="entry name" value="RMtype1_S_AveSPN6ORF1907P_TRD2-CR2_like"/>
    <property type="match status" value="1"/>
</dbReference>
<dbReference type="PANTHER" id="PTHR30408:SF12">
    <property type="entry name" value="TYPE I RESTRICTION ENZYME MJAVIII SPECIFICITY SUBUNIT"/>
    <property type="match status" value="1"/>
</dbReference>
<dbReference type="GO" id="GO:0009307">
    <property type="term" value="P:DNA restriction-modification system"/>
    <property type="evidence" value="ECO:0007669"/>
    <property type="project" value="UniProtKB-KW"/>
</dbReference>
<dbReference type="REBASE" id="18522">
    <property type="entry name" value="S.PaeDORF2395P"/>
</dbReference>
<protein>
    <submittedName>
        <fullName evidence="5">Restriction modification system DNA specificity domain</fullName>
    </submittedName>
</protein>
<dbReference type="eggNOG" id="COG0732">
    <property type="taxonomic scope" value="Bacteria"/>
</dbReference>
<keyword evidence="3" id="KW-0238">DNA-binding</keyword>
<proteinExistence type="inferred from homology"/>
<accession>B4S9Q8</accession>
<dbReference type="EMBL" id="CP001109">
    <property type="protein sequence ID" value="ACF47385.1"/>
    <property type="molecule type" value="Genomic_DNA"/>
</dbReference>